<evidence type="ECO:0000313" key="1">
    <source>
        <dbReference type="EMBL" id="AKN39918.1"/>
    </source>
</evidence>
<reference evidence="1" key="1">
    <citation type="journal article" date="2015" name="MBio">
        <title>Eco-Evolutionary Dynamics of Episomes among Ecologically Cohesive Bacterial Populations.</title>
        <authorList>
            <person name="Xue H."/>
            <person name="Cordero O.X."/>
            <person name="Camas F.M."/>
            <person name="Trimble W."/>
            <person name="Meyer F."/>
            <person name="Guglielmini J."/>
            <person name="Rocha E.P."/>
            <person name="Polz M.F."/>
        </authorList>
    </citation>
    <scope>NUCLEOTIDE SEQUENCE</scope>
    <source>
        <strain evidence="1">FF_59</strain>
    </source>
</reference>
<organism evidence="1">
    <name type="scientific">Vibrio tasmaniensis</name>
    <dbReference type="NCBI Taxonomy" id="212663"/>
    <lineage>
        <taxon>Bacteria</taxon>
        <taxon>Pseudomonadati</taxon>
        <taxon>Pseudomonadota</taxon>
        <taxon>Gammaproteobacteria</taxon>
        <taxon>Vibrionales</taxon>
        <taxon>Vibrionaceae</taxon>
        <taxon>Vibrio</taxon>
    </lineage>
</organism>
<name>A0A0H3ZU50_9VIBR</name>
<sequence length="244" mass="28058">MFSAIKRIFSKTKPNDTHEQTEPCAIPYDDFWNKFAKTYASFAIREDNLPKLDGSARITIEGVLKPIIEADTLKAQRIELRQIGQKIISHRSYVMAYCNNTEKFSSLEQYLSILNSIKVELPIENQSELISAIRELSLWYAVVAITAVVLDDYHENGWFQCYELLYDHHADQLVEHCEAFQELLNSAIKKDESSPTQANALSSLILLERFMEPFLKNNLQGEPVSYRLHSVASALEMKEYMKAQ</sequence>
<dbReference type="AlphaFoldDB" id="A0A0H3ZU50"/>
<accession>A0A0H3ZU50</accession>
<dbReference type="EMBL" id="KP795670">
    <property type="protein sequence ID" value="AKN39918.1"/>
    <property type="molecule type" value="Genomic_DNA"/>
</dbReference>
<protein>
    <submittedName>
        <fullName evidence="1">Uncharacterized protein</fullName>
    </submittedName>
</protein>
<proteinExistence type="predicted"/>